<name>A0A4R6LFJ0_9FIRM</name>
<proteinExistence type="predicted"/>
<dbReference type="InterPro" id="IPR000415">
    <property type="entry name" value="Nitroreductase-like"/>
</dbReference>
<evidence type="ECO:0000259" key="1">
    <source>
        <dbReference type="Pfam" id="PF00881"/>
    </source>
</evidence>
<comment type="caution">
    <text evidence="2">The sequence shown here is derived from an EMBL/GenBank/DDBJ whole genome shotgun (WGS) entry which is preliminary data.</text>
</comment>
<dbReference type="CDD" id="cd02150">
    <property type="entry name" value="nitroreductase"/>
    <property type="match status" value="1"/>
</dbReference>
<reference evidence="2 3" key="1">
    <citation type="submission" date="2019-03" db="EMBL/GenBank/DDBJ databases">
        <title>Subsurface microbial communities from deep shales in Ohio and West Virginia, USA.</title>
        <authorList>
            <person name="Wrighton K."/>
        </authorList>
    </citation>
    <scope>NUCLEOTIDE SEQUENCE [LARGE SCALE GENOMIC DNA]</scope>
    <source>
        <strain evidence="2 3">MA284_T2</strain>
    </source>
</reference>
<dbReference type="RefSeq" id="WP_133515997.1">
    <property type="nucleotide sequence ID" value="NZ_SNWX01000030.1"/>
</dbReference>
<dbReference type="SUPFAM" id="SSF55469">
    <property type="entry name" value="FMN-dependent nitroreductase-like"/>
    <property type="match status" value="1"/>
</dbReference>
<organism evidence="2 3">
    <name type="scientific">Halanaerobium saccharolyticum</name>
    <dbReference type="NCBI Taxonomy" id="43595"/>
    <lineage>
        <taxon>Bacteria</taxon>
        <taxon>Bacillati</taxon>
        <taxon>Bacillota</taxon>
        <taxon>Clostridia</taxon>
        <taxon>Halanaerobiales</taxon>
        <taxon>Halanaerobiaceae</taxon>
        <taxon>Halanaerobium</taxon>
    </lineage>
</organism>
<dbReference type="EMBL" id="SNWX01000030">
    <property type="protein sequence ID" value="TDO78271.1"/>
    <property type="molecule type" value="Genomic_DNA"/>
</dbReference>
<protein>
    <submittedName>
        <fullName evidence="2">Nitroreductase</fullName>
    </submittedName>
</protein>
<dbReference type="InterPro" id="IPR050627">
    <property type="entry name" value="Nitroreductase/BluB"/>
</dbReference>
<dbReference type="Gene3D" id="3.40.109.10">
    <property type="entry name" value="NADH Oxidase"/>
    <property type="match status" value="1"/>
</dbReference>
<evidence type="ECO:0000313" key="2">
    <source>
        <dbReference type="EMBL" id="TDO78271.1"/>
    </source>
</evidence>
<sequence length="166" mass="18799">MKEIFERRSIRKYMDKEVEEEKIQKLLKAAVAAPSAGNEQPWHFIVIKAREHLDQLAEIHPYAKMLKEAPLAIAVCADLDQQRHQGFWVQDCAAATQNILLEAVSLELGAVWIGCHPAEDREKAISEYLDVPENAKTLSLISIGYPAEEKGEVDRLSDDIIHQGKW</sequence>
<dbReference type="InterPro" id="IPR029479">
    <property type="entry name" value="Nitroreductase"/>
</dbReference>
<dbReference type="PANTHER" id="PTHR23026">
    <property type="entry name" value="NADPH NITROREDUCTASE"/>
    <property type="match status" value="1"/>
</dbReference>
<dbReference type="PANTHER" id="PTHR23026:SF123">
    <property type="entry name" value="NAD(P)H NITROREDUCTASE RV3131-RELATED"/>
    <property type="match status" value="1"/>
</dbReference>
<dbReference type="Proteomes" id="UP000295064">
    <property type="component" value="Unassembled WGS sequence"/>
</dbReference>
<evidence type="ECO:0000313" key="3">
    <source>
        <dbReference type="Proteomes" id="UP000295064"/>
    </source>
</evidence>
<accession>A0A4R6LFJ0</accession>
<dbReference type="OrthoDB" id="9812105at2"/>
<feature type="domain" description="Nitroreductase" evidence="1">
    <location>
        <begin position="5"/>
        <end position="58"/>
    </location>
</feature>
<feature type="domain" description="Nitroreductase" evidence="1">
    <location>
        <begin position="62"/>
        <end position="145"/>
    </location>
</feature>
<dbReference type="Pfam" id="PF00881">
    <property type="entry name" value="Nitroreductase"/>
    <property type="match status" value="2"/>
</dbReference>
<gene>
    <name evidence="2" type="ORF">DFR79_13013</name>
</gene>
<dbReference type="GO" id="GO:0016491">
    <property type="term" value="F:oxidoreductase activity"/>
    <property type="evidence" value="ECO:0007669"/>
    <property type="project" value="InterPro"/>
</dbReference>
<dbReference type="AlphaFoldDB" id="A0A4R6LFJ0"/>